<dbReference type="EMBL" id="LAZR01000125">
    <property type="protein sequence ID" value="KKN88863.1"/>
    <property type="molecule type" value="Genomic_DNA"/>
</dbReference>
<proteinExistence type="predicted"/>
<dbReference type="Gene3D" id="3.40.50.300">
    <property type="entry name" value="P-loop containing nucleotide triphosphate hydrolases"/>
    <property type="match status" value="1"/>
</dbReference>
<dbReference type="SUPFAM" id="SSF52540">
    <property type="entry name" value="P-loop containing nucleoside triphosphate hydrolases"/>
    <property type="match status" value="1"/>
</dbReference>
<protein>
    <recommendedName>
        <fullName evidence="2">Sulfotransferase domain-containing protein</fullName>
    </recommendedName>
</protein>
<sequence>MGNIRYVVAGLPRSGTKYIAKVLTSMSLDCGHERHFGYEKATVERTEDGIWGDASWMSVPYLKGLPPGTVVFHQLRNPINVLNSNLPPDGDSYFRTWDENAGLESDPLYNKSIPWKRFIWDTTQDWVWPEGAAEEHEGPGEIQRLIHWWMNWNLWIESAVLRRADLQYIRYRLEDLTTENWTLLQDICKVIDPEHTKGEGEIKAVLGDISCTTNRHREPNTRITTSMLPVVAQLTMMRYGYDSIQKSAV</sequence>
<dbReference type="AlphaFoldDB" id="A0A0F9XB41"/>
<evidence type="ECO:0008006" key="2">
    <source>
        <dbReference type="Google" id="ProtNLM"/>
    </source>
</evidence>
<evidence type="ECO:0000313" key="1">
    <source>
        <dbReference type="EMBL" id="KKN88863.1"/>
    </source>
</evidence>
<organism evidence="1">
    <name type="scientific">marine sediment metagenome</name>
    <dbReference type="NCBI Taxonomy" id="412755"/>
    <lineage>
        <taxon>unclassified sequences</taxon>
        <taxon>metagenomes</taxon>
        <taxon>ecological metagenomes</taxon>
    </lineage>
</organism>
<reference evidence="1" key="1">
    <citation type="journal article" date="2015" name="Nature">
        <title>Complex archaea that bridge the gap between prokaryotes and eukaryotes.</title>
        <authorList>
            <person name="Spang A."/>
            <person name="Saw J.H."/>
            <person name="Jorgensen S.L."/>
            <person name="Zaremba-Niedzwiedzka K."/>
            <person name="Martijn J."/>
            <person name="Lind A.E."/>
            <person name="van Eijk R."/>
            <person name="Schleper C."/>
            <person name="Guy L."/>
            <person name="Ettema T.J."/>
        </authorList>
    </citation>
    <scope>NUCLEOTIDE SEQUENCE</scope>
</reference>
<accession>A0A0F9XB41</accession>
<dbReference type="InterPro" id="IPR027417">
    <property type="entry name" value="P-loop_NTPase"/>
</dbReference>
<name>A0A0F9XB41_9ZZZZ</name>
<comment type="caution">
    <text evidence="1">The sequence shown here is derived from an EMBL/GenBank/DDBJ whole genome shotgun (WGS) entry which is preliminary data.</text>
</comment>
<gene>
    <name evidence="1" type="ORF">LCGC14_0244700</name>
</gene>